<name>A0A9N9J9M8_9GLOM</name>
<dbReference type="Proteomes" id="UP000789570">
    <property type="component" value="Unassembled WGS sequence"/>
</dbReference>
<gene>
    <name evidence="1" type="ORF">FCALED_LOCUS17576</name>
</gene>
<dbReference type="EMBL" id="CAJVPQ010027714">
    <property type="protein sequence ID" value="CAG8771696.1"/>
    <property type="molecule type" value="Genomic_DNA"/>
</dbReference>
<reference evidence="1" key="1">
    <citation type="submission" date="2021-06" db="EMBL/GenBank/DDBJ databases">
        <authorList>
            <person name="Kallberg Y."/>
            <person name="Tangrot J."/>
            <person name="Rosling A."/>
        </authorList>
    </citation>
    <scope>NUCLEOTIDE SEQUENCE</scope>
    <source>
        <strain evidence="1">UK204</strain>
    </source>
</reference>
<comment type="caution">
    <text evidence="1">The sequence shown here is derived from an EMBL/GenBank/DDBJ whole genome shotgun (WGS) entry which is preliminary data.</text>
</comment>
<evidence type="ECO:0000313" key="2">
    <source>
        <dbReference type="Proteomes" id="UP000789570"/>
    </source>
</evidence>
<sequence length="70" mass="7794">ATILRAVNRTTMPNMVESSSWIVVHKMYVRSGAFIFIGLIQDTCIKHHPPSPSKVDTAFSDIFRLGSTCL</sequence>
<protein>
    <submittedName>
        <fullName evidence="1">7453_t:CDS:1</fullName>
    </submittedName>
</protein>
<feature type="non-terminal residue" evidence="1">
    <location>
        <position position="1"/>
    </location>
</feature>
<accession>A0A9N9J9M8</accession>
<keyword evidence="2" id="KW-1185">Reference proteome</keyword>
<evidence type="ECO:0000313" key="1">
    <source>
        <dbReference type="EMBL" id="CAG8771696.1"/>
    </source>
</evidence>
<organism evidence="1 2">
    <name type="scientific">Funneliformis caledonium</name>
    <dbReference type="NCBI Taxonomy" id="1117310"/>
    <lineage>
        <taxon>Eukaryota</taxon>
        <taxon>Fungi</taxon>
        <taxon>Fungi incertae sedis</taxon>
        <taxon>Mucoromycota</taxon>
        <taxon>Glomeromycotina</taxon>
        <taxon>Glomeromycetes</taxon>
        <taxon>Glomerales</taxon>
        <taxon>Glomeraceae</taxon>
        <taxon>Funneliformis</taxon>
    </lineage>
</organism>
<dbReference type="AlphaFoldDB" id="A0A9N9J9M8"/>
<proteinExistence type="predicted"/>